<reference evidence="7 8" key="1">
    <citation type="submission" date="2019-06" db="EMBL/GenBank/DDBJ databases">
        <title>Whole genome shotgun sequence of Microbacterium testaceum NBRC 12675.</title>
        <authorList>
            <person name="Hosoyama A."/>
            <person name="Uohara A."/>
            <person name="Ohji S."/>
            <person name="Ichikawa N."/>
        </authorList>
    </citation>
    <scope>NUCLEOTIDE SEQUENCE [LARGE SCALE GENOMIC DNA]</scope>
    <source>
        <strain evidence="7 8">NBRC 12675</strain>
    </source>
</reference>
<dbReference type="RefSeq" id="WP_141375948.1">
    <property type="nucleotide sequence ID" value="NZ_BJML01000002.1"/>
</dbReference>
<evidence type="ECO:0000256" key="3">
    <source>
        <dbReference type="ARBA" id="ARBA00023125"/>
    </source>
</evidence>
<feature type="domain" description="HTH tetR-type" evidence="6">
    <location>
        <begin position="10"/>
        <end position="70"/>
    </location>
</feature>
<dbReference type="Proteomes" id="UP000319525">
    <property type="component" value="Unassembled WGS sequence"/>
</dbReference>
<evidence type="ECO:0000256" key="2">
    <source>
        <dbReference type="ARBA" id="ARBA00023015"/>
    </source>
</evidence>
<dbReference type="Pfam" id="PF00440">
    <property type="entry name" value="TetR_N"/>
    <property type="match status" value="1"/>
</dbReference>
<keyword evidence="2" id="KW-0805">Transcription regulation</keyword>
<accession>A0A4Y3QI32</accession>
<comment type="caution">
    <text evidence="7">The sequence shown here is derived from an EMBL/GenBank/DDBJ whole genome shotgun (WGS) entry which is preliminary data.</text>
</comment>
<keyword evidence="3 5" id="KW-0238">DNA-binding</keyword>
<evidence type="ECO:0000313" key="8">
    <source>
        <dbReference type="Proteomes" id="UP000319525"/>
    </source>
</evidence>
<dbReference type="InterPro" id="IPR036271">
    <property type="entry name" value="Tet_transcr_reg_TetR-rel_C_sf"/>
</dbReference>
<dbReference type="AlphaFoldDB" id="A0A4Y3QI32"/>
<organism evidence="7 8">
    <name type="scientific">Microbacterium testaceum</name>
    <name type="common">Aureobacterium testaceum</name>
    <name type="synonym">Brevibacterium testaceum</name>
    <dbReference type="NCBI Taxonomy" id="2033"/>
    <lineage>
        <taxon>Bacteria</taxon>
        <taxon>Bacillati</taxon>
        <taxon>Actinomycetota</taxon>
        <taxon>Actinomycetes</taxon>
        <taxon>Micrococcales</taxon>
        <taxon>Microbacteriaceae</taxon>
        <taxon>Microbacterium</taxon>
    </lineage>
</organism>
<evidence type="ECO:0000259" key="6">
    <source>
        <dbReference type="PROSITE" id="PS50977"/>
    </source>
</evidence>
<dbReference type="GO" id="GO:0003700">
    <property type="term" value="F:DNA-binding transcription factor activity"/>
    <property type="evidence" value="ECO:0007669"/>
    <property type="project" value="TreeGrafter"/>
</dbReference>
<keyword evidence="1" id="KW-0678">Repressor</keyword>
<dbReference type="OrthoDB" id="9806334at2"/>
<dbReference type="InterPro" id="IPR050109">
    <property type="entry name" value="HTH-type_TetR-like_transc_reg"/>
</dbReference>
<sequence length="202" mass="21087">MTTSASPSARGSKDAIAEAVLSVLSTGGADDLSVRKVAAEAGVSVGAVQHHFPTRAALIIGAMDAVNALFRDRIRAALSGARSAEERLLLFCEELACLGDAGPRDAVVWTSFASRAGTDPRVREIHAKDWRVTEGFLQTLMTDAYPHADIASDDAALLLAALDGIAVARGAEGDDRMPPARGRRLVTAILETFAARPAPPAS</sequence>
<evidence type="ECO:0000256" key="4">
    <source>
        <dbReference type="ARBA" id="ARBA00023163"/>
    </source>
</evidence>
<dbReference type="PANTHER" id="PTHR30055:SF234">
    <property type="entry name" value="HTH-TYPE TRANSCRIPTIONAL REGULATOR BETI"/>
    <property type="match status" value="1"/>
</dbReference>
<evidence type="ECO:0000256" key="1">
    <source>
        <dbReference type="ARBA" id="ARBA00022491"/>
    </source>
</evidence>
<feature type="DNA-binding region" description="H-T-H motif" evidence="5">
    <location>
        <begin position="33"/>
        <end position="52"/>
    </location>
</feature>
<dbReference type="InterPro" id="IPR009057">
    <property type="entry name" value="Homeodomain-like_sf"/>
</dbReference>
<dbReference type="InterPro" id="IPR001647">
    <property type="entry name" value="HTH_TetR"/>
</dbReference>
<evidence type="ECO:0000256" key="5">
    <source>
        <dbReference type="PROSITE-ProRule" id="PRU00335"/>
    </source>
</evidence>
<dbReference type="SUPFAM" id="SSF46689">
    <property type="entry name" value="Homeodomain-like"/>
    <property type="match status" value="1"/>
</dbReference>
<keyword evidence="4" id="KW-0804">Transcription</keyword>
<dbReference type="GO" id="GO:0000976">
    <property type="term" value="F:transcription cis-regulatory region binding"/>
    <property type="evidence" value="ECO:0007669"/>
    <property type="project" value="TreeGrafter"/>
</dbReference>
<dbReference type="SUPFAM" id="SSF48498">
    <property type="entry name" value="Tetracyclin repressor-like, C-terminal domain"/>
    <property type="match status" value="1"/>
</dbReference>
<evidence type="ECO:0000313" key="7">
    <source>
        <dbReference type="EMBL" id="GEB44976.1"/>
    </source>
</evidence>
<gene>
    <name evidence="7" type="ORF">MTE01_09210</name>
</gene>
<dbReference type="Gene3D" id="1.10.357.10">
    <property type="entry name" value="Tetracycline Repressor, domain 2"/>
    <property type="match status" value="1"/>
</dbReference>
<protein>
    <recommendedName>
        <fullName evidence="6">HTH tetR-type domain-containing protein</fullName>
    </recommendedName>
</protein>
<dbReference type="InterPro" id="IPR039538">
    <property type="entry name" value="BetI_C"/>
</dbReference>
<proteinExistence type="predicted"/>
<name>A0A4Y3QI32_MICTE</name>
<dbReference type="PROSITE" id="PS50977">
    <property type="entry name" value="HTH_TETR_2"/>
    <property type="match status" value="1"/>
</dbReference>
<dbReference type="EMBL" id="BJML01000002">
    <property type="protein sequence ID" value="GEB44976.1"/>
    <property type="molecule type" value="Genomic_DNA"/>
</dbReference>
<dbReference type="GeneID" id="57143618"/>
<dbReference type="Pfam" id="PF13977">
    <property type="entry name" value="TetR_C_6"/>
    <property type="match status" value="1"/>
</dbReference>
<dbReference type="PANTHER" id="PTHR30055">
    <property type="entry name" value="HTH-TYPE TRANSCRIPTIONAL REGULATOR RUTR"/>
    <property type="match status" value="1"/>
</dbReference>